<dbReference type="PROSITE" id="PS50157">
    <property type="entry name" value="ZINC_FINGER_C2H2_2"/>
    <property type="match status" value="3"/>
</dbReference>
<accession>A0A540L7J6</accession>
<feature type="domain" description="C2H2-type" evidence="3">
    <location>
        <begin position="247"/>
        <end position="274"/>
    </location>
</feature>
<feature type="compositionally biased region" description="Basic and acidic residues" evidence="2">
    <location>
        <begin position="201"/>
        <end position="211"/>
    </location>
</feature>
<dbReference type="AlphaFoldDB" id="A0A540L7J6"/>
<dbReference type="PANTHER" id="PTHR46326:SF2">
    <property type="entry name" value="ZINC FINGER PROTEIN ZAT1-RELATED"/>
    <property type="match status" value="1"/>
</dbReference>
<protein>
    <recommendedName>
        <fullName evidence="3">C2H2-type domain-containing protein</fullName>
    </recommendedName>
</protein>
<keyword evidence="1" id="KW-0479">Metal-binding</keyword>
<dbReference type="EMBL" id="VIEB01000721">
    <property type="protein sequence ID" value="TQD82444.1"/>
    <property type="molecule type" value="Genomic_DNA"/>
</dbReference>
<dbReference type="SMART" id="SM00355">
    <property type="entry name" value="ZnF_C2H2"/>
    <property type="match status" value="3"/>
</dbReference>
<feature type="compositionally biased region" description="Basic residues" evidence="2">
    <location>
        <begin position="120"/>
        <end position="130"/>
    </location>
</feature>
<comment type="caution">
    <text evidence="4">The sequence shown here is derived from an EMBL/GenBank/DDBJ whole genome shotgun (WGS) entry which is preliminary data.</text>
</comment>
<organism evidence="4 5">
    <name type="scientific">Malus baccata</name>
    <name type="common">Siberian crab apple</name>
    <name type="synonym">Pyrus baccata</name>
    <dbReference type="NCBI Taxonomy" id="106549"/>
    <lineage>
        <taxon>Eukaryota</taxon>
        <taxon>Viridiplantae</taxon>
        <taxon>Streptophyta</taxon>
        <taxon>Embryophyta</taxon>
        <taxon>Tracheophyta</taxon>
        <taxon>Spermatophyta</taxon>
        <taxon>Magnoliopsida</taxon>
        <taxon>eudicotyledons</taxon>
        <taxon>Gunneridae</taxon>
        <taxon>Pentapetalae</taxon>
        <taxon>rosids</taxon>
        <taxon>fabids</taxon>
        <taxon>Rosales</taxon>
        <taxon>Rosaceae</taxon>
        <taxon>Amygdaloideae</taxon>
        <taxon>Maleae</taxon>
        <taxon>Malus</taxon>
    </lineage>
</organism>
<dbReference type="PANTHER" id="PTHR46326">
    <property type="entry name" value="ZINC FINGER PROTEIN ZAT1-RELATED"/>
    <property type="match status" value="1"/>
</dbReference>
<dbReference type="Pfam" id="PF13912">
    <property type="entry name" value="zf-C2H2_6"/>
    <property type="match status" value="3"/>
</dbReference>
<dbReference type="GO" id="GO:0008270">
    <property type="term" value="F:zinc ion binding"/>
    <property type="evidence" value="ECO:0007669"/>
    <property type="project" value="UniProtKB-KW"/>
</dbReference>
<feature type="domain" description="C2H2-type" evidence="3">
    <location>
        <begin position="305"/>
        <end position="327"/>
    </location>
</feature>
<feature type="domain" description="C2H2-type" evidence="3">
    <location>
        <begin position="4"/>
        <end position="31"/>
    </location>
</feature>
<keyword evidence="1" id="KW-0863">Zinc-finger</keyword>
<proteinExistence type="predicted"/>
<evidence type="ECO:0000313" key="4">
    <source>
        <dbReference type="EMBL" id="TQD82444.1"/>
    </source>
</evidence>
<dbReference type="InterPro" id="IPR036236">
    <property type="entry name" value="Znf_C2H2_sf"/>
</dbReference>
<dbReference type="InterPro" id="IPR013087">
    <property type="entry name" value="Znf_C2H2_type"/>
</dbReference>
<dbReference type="InterPro" id="IPR044303">
    <property type="entry name" value="ZAT1/4/9"/>
</dbReference>
<dbReference type="GO" id="GO:0006355">
    <property type="term" value="P:regulation of DNA-templated transcription"/>
    <property type="evidence" value="ECO:0007669"/>
    <property type="project" value="InterPro"/>
</dbReference>
<evidence type="ECO:0000313" key="5">
    <source>
        <dbReference type="Proteomes" id="UP000315295"/>
    </source>
</evidence>
<keyword evidence="1" id="KW-0862">Zinc</keyword>
<reference evidence="4 5" key="1">
    <citation type="journal article" date="2019" name="G3 (Bethesda)">
        <title>Sequencing of a Wild Apple (Malus baccata) Genome Unravels the Differences Between Cultivated and Wild Apple Species Regarding Disease Resistance and Cold Tolerance.</title>
        <authorList>
            <person name="Chen X."/>
        </authorList>
    </citation>
    <scope>NUCLEOTIDE SEQUENCE [LARGE SCALE GENOMIC DNA]</scope>
    <source>
        <strain evidence="5">cv. Shandingzi</strain>
        <tissue evidence="4">Leaves</tissue>
    </source>
</reference>
<evidence type="ECO:0000256" key="1">
    <source>
        <dbReference type="PROSITE-ProRule" id="PRU00042"/>
    </source>
</evidence>
<dbReference type="PROSITE" id="PS00028">
    <property type="entry name" value="ZINC_FINGER_C2H2_1"/>
    <property type="match status" value="3"/>
</dbReference>
<gene>
    <name evidence="4" type="ORF">C1H46_032005</name>
</gene>
<sequence length="389" mass="44235">MEKHECKICMRSFPNGRALGGHMRSHVRNHPIPPKPEEEESNREQTQFTMDEVDNSASASSSSEDDGEEEDDDMIYGLRENPKRSIKLVDPEDPEFSFAAHAGSVVLQDRESETESSKNPTRRRSKRTRKSSVMELHHHQNHIQYHHHQKLEALKKIKLKNKVVSSKDSFEPEPVSSISDATREEDVAFCLMMLSRDKWRKQDHNHQHEQEQEPEQADEAERSMEDTEDSEEHLIKFPRIRTARRKYKCETCNKVFKSYQALGGHRASHKKIKASNLNPIYEPELEQENVNAAGNSSSVAERKIHECPVCFRVFSSGQALGGHKRSHVMTGSAAAAASNSSPPFPWKSLSRLGDSLIDLNLPAPVDDDEISQIELSAVSDAEFVNHVRR</sequence>
<feature type="region of interest" description="Disordered" evidence="2">
    <location>
        <begin position="201"/>
        <end position="232"/>
    </location>
</feature>
<feature type="region of interest" description="Disordered" evidence="2">
    <location>
        <begin position="13"/>
        <end position="134"/>
    </location>
</feature>
<dbReference type="SUPFAM" id="SSF57667">
    <property type="entry name" value="beta-beta-alpha zinc fingers"/>
    <property type="match status" value="2"/>
</dbReference>
<dbReference type="STRING" id="106549.A0A540L7J6"/>
<name>A0A540L7J6_MALBA</name>
<evidence type="ECO:0000259" key="3">
    <source>
        <dbReference type="PROSITE" id="PS50157"/>
    </source>
</evidence>
<dbReference type="Gene3D" id="3.30.160.60">
    <property type="entry name" value="Classic Zinc Finger"/>
    <property type="match status" value="1"/>
</dbReference>
<dbReference type="Proteomes" id="UP000315295">
    <property type="component" value="Unassembled WGS sequence"/>
</dbReference>
<evidence type="ECO:0000256" key="2">
    <source>
        <dbReference type="SAM" id="MobiDB-lite"/>
    </source>
</evidence>
<keyword evidence="5" id="KW-1185">Reference proteome</keyword>
<feature type="compositionally biased region" description="Basic and acidic residues" evidence="2">
    <location>
        <begin position="80"/>
        <end position="90"/>
    </location>
</feature>
<feature type="compositionally biased region" description="Acidic residues" evidence="2">
    <location>
        <begin position="63"/>
        <end position="74"/>
    </location>
</feature>